<dbReference type="SUPFAM" id="SSF82784">
    <property type="entry name" value="OsmC-like"/>
    <property type="match status" value="1"/>
</dbReference>
<dbReference type="InterPro" id="IPR003718">
    <property type="entry name" value="OsmC/Ohr_fam"/>
</dbReference>
<dbReference type="Pfam" id="PF02566">
    <property type="entry name" value="OsmC"/>
    <property type="match status" value="1"/>
</dbReference>
<reference evidence="1" key="2">
    <citation type="submission" date="2021-03" db="EMBL/GenBank/DDBJ databases">
        <authorList>
            <consortium name="NCBI Pathogen Detection Project"/>
        </authorList>
    </citation>
    <scope>NUCLEOTIDE SEQUENCE</scope>
    <source>
        <strain evidence="1">ST-87-5</strain>
    </source>
</reference>
<dbReference type="RefSeq" id="WP_032175013.1">
    <property type="nucleotide sequence ID" value="NZ_JAKVXO010000105.1"/>
</dbReference>
<dbReference type="Proteomes" id="UP000871786">
    <property type="component" value="Unassembled WGS sequence"/>
</dbReference>
<sequence length="185" mass="19539">MCASYKPYVDPDAVRQTKEAVSKQPELGNVAFSMKGKSAGGIAVRMETGALVQNGVADNSRAGKFSLTGDEPVALLGTDTGVSPAEYLLMGLAGCYTVTLTTLAAAKGIELDSIDLELFFDINLNGFLGLDDSVRKGAQGIRVDVHLESTGATREQLEELVRELPANSPIHDTLANPVDITTRLA</sequence>
<proteinExistence type="predicted"/>
<dbReference type="PANTHER" id="PTHR35368">
    <property type="entry name" value="HYDROPEROXIDE REDUCTASE"/>
    <property type="match status" value="1"/>
</dbReference>
<dbReference type="AlphaFoldDB" id="A0A8H9VRW7"/>
<accession>A0A8H9VRW7</accession>
<name>A0A8H9VRW7_ECOLX</name>
<dbReference type="PANTHER" id="PTHR35368:SF1">
    <property type="entry name" value="HYDROPEROXIDE REDUCTASE"/>
    <property type="match status" value="1"/>
</dbReference>
<dbReference type="EMBL" id="DADRWU010000077">
    <property type="protein sequence ID" value="HBA4249272.1"/>
    <property type="molecule type" value="Genomic_DNA"/>
</dbReference>
<dbReference type="InterPro" id="IPR015946">
    <property type="entry name" value="KH_dom-like_a/b"/>
</dbReference>
<dbReference type="Gene3D" id="3.30.300.20">
    <property type="match status" value="1"/>
</dbReference>
<reference evidence="1" key="1">
    <citation type="journal article" date="2018" name="Genome Biol.">
        <title>SKESA: strategic k-mer extension for scrupulous assemblies.</title>
        <authorList>
            <person name="Souvorov A."/>
            <person name="Agarwala R."/>
            <person name="Lipman D.J."/>
        </authorList>
    </citation>
    <scope>NUCLEOTIDE SEQUENCE</scope>
    <source>
        <strain evidence="1">ST-87-5</strain>
    </source>
</reference>
<evidence type="ECO:0000313" key="1">
    <source>
        <dbReference type="EMBL" id="HBA4249272.1"/>
    </source>
</evidence>
<protein>
    <submittedName>
        <fullName evidence="1">OsmC family protein</fullName>
    </submittedName>
</protein>
<gene>
    <name evidence="1" type="ORF">J5U05_004514</name>
</gene>
<comment type="caution">
    <text evidence="1">The sequence shown here is derived from an EMBL/GenBank/DDBJ whole genome shotgun (WGS) entry which is preliminary data.</text>
</comment>
<dbReference type="InterPro" id="IPR036102">
    <property type="entry name" value="OsmC/Ohrsf"/>
</dbReference>
<organism evidence="1">
    <name type="scientific">Escherichia coli</name>
    <dbReference type="NCBI Taxonomy" id="562"/>
    <lineage>
        <taxon>Bacteria</taxon>
        <taxon>Pseudomonadati</taxon>
        <taxon>Pseudomonadota</taxon>
        <taxon>Gammaproteobacteria</taxon>
        <taxon>Enterobacterales</taxon>
        <taxon>Enterobacteriaceae</taxon>
        <taxon>Escherichia</taxon>
    </lineage>
</organism>
<dbReference type="InterPro" id="IPR052924">
    <property type="entry name" value="OsmC/Ohr_hydroprdx_reductase"/>
</dbReference>